<name>A0A7X4RVZ7_9VIBR</name>
<dbReference type="EMBL" id="WEKT01000058">
    <property type="protein sequence ID" value="MZI95496.1"/>
    <property type="molecule type" value="Genomic_DNA"/>
</dbReference>
<sequence>MMSTRKEYVLQDKNHFHAHIEVTRCGTIAIDIPETQEHFETELDCIEWQSKNGASCLICVSETQMTSRCRIQSFINEPRSSSITAGMVIPF</sequence>
<evidence type="ECO:0000313" key="1">
    <source>
        <dbReference type="EMBL" id="MZI95496.1"/>
    </source>
</evidence>
<gene>
    <name evidence="1" type="ORF">F9817_20160</name>
</gene>
<dbReference type="AlphaFoldDB" id="A0A7X4RVZ7"/>
<proteinExistence type="predicted"/>
<organism evidence="1 2">
    <name type="scientific">Vibrio eleionomae</name>
    <dbReference type="NCBI Taxonomy" id="2653505"/>
    <lineage>
        <taxon>Bacteria</taxon>
        <taxon>Pseudomonadati</taxon>
        <taxon>Pseudomonadota</taxon>
        <taxon>Gammaproteobacteria</taxon>
        <taxon>Vibrionales</taxon>
        <taxon>Vibrionaceae</taxon>
        <taxon>Vibrio</taxon>
    </lineage>
</organism>
<protein>
    <submittedName>
        <fullName evidence="1">Uncharacterized protein</fullName>
    </submittedName>
</protein>
<dbReference type="Proteomes" id="UP000462621">
    <property type="component" value="Unassembled WGS sequence"/>
</dbReference>
<dbReference type="RefSeq" id="WP_161157977.1">
    <property type="nucleotide sequence ID" value="NZ_WEKT01000058.1"/>
</dbReference>
<evidence type="ECO:0000313" key="2">
    <source>
        <dbReference type="Proteomes" id="UP000462621"/>
    </source>
</evidence>
<reference evidence="1 2" key="1">
    <citation type="submission" date="2019-10" db="EMBL/GenBank/DDBJ databases">
        <title>Vibrio sp. nov. isolated from a shrimp pond.</title>
        <authorList>
            <person name="Gomez-Gil B."/>
            <person name="Enciso-Ibarra J."/>
            <person name="Enciso-Ibarra K."/>
            <person name="Bolan-Mejia C."/>
        </authorList>
    </citation>
    <scope>NUCLEOTIDE SEQUENCE [LARGE SCALE GENOMIC DNA]</scope>
    <source>
        <strain evidence="1 2">CAIM 722</strain>
    </source>
</reference>
<comment type="caution">
    <text evidence="1">The sequence shown here is derived from an EMBL/GenBank/DDBJ whole genome shotgun (WGS) entry which is preliminary data.</text>
</comment>
<keyword evidence="2" id="KW-1185">Reference proteome</keyword>
<accession>A0A7X4RVZ7</accession>